<evidence type="ECO:0000256" key="7">
    <source>
        <dbReference type="ARBA" id="ARBA00023136"/>
    </source>
</evidence>
<keyword evidence="6 9" id="KW-0406">Ion transport</keyword>
<keyword evidence="5 9" id="KW-1133">Transmembrane helix</keyword>
<evidence type="ECO:0000256" key="1">
    <source>
        <dbReference type="ARBA" id="ARBA00004651"/>
    </source>
</evidence>
<keyword evidence="3" id="KW-1003">Cell membrane</keyword>
<name>H9C4R5_9ANNE</name>
<evidence type="ECO:0000256" key="2">
    <source>
        <dbReference type="ARBA" id="ARBA00022448"/>
    </source>
</evidence>
<dbReference type="InterPro" id="IPR000990">
    <property type="entry name" value="Innexin"/>
</dbReference>
<dbReference type="GO" id="GO:0034220">
    <property type="term" value="P:monoatomic ion transmembrane transport"/>
    <property type="evidence" value="ECO:0007669"/>
    <property type="project" value="UniProtKB-KW"/>
</dbReference>
<evidence type="ECO:0000256" key="5">
    <source>
        <dbReference type="ARBA" id="ARBA00022989"/>
    </source>
</evidence>
<dbReference type="GO" id="GO:0005886">
    <property type="term" value="C:plasma membrane"/>
    <property type="evidence" value="ECO:0007669"/>
    <property type="project" value="UniProtKB-SubCell"/>
</dbReference>
<evidence type="ECO:0000256" key="8">
    <source>
        <dbReference type="ARBA" id="ARBA00023303"/>
    </source>
</evidence>
<dbReference type="Pfam" id="PF00876">
    <property type="entry name" value="Innexin"/>
    <property type="match status" value="1"/>
</dbReference>
<dbReference type="PRINTS" id="PR01262">
    <property type="entry name" value="INNEXIN"/>
</dbReference>
<dbReference type="PROSITE" id="PS51013">
    <property type="entry name" value="PANNEXIN"/>
    <property type="match status" value="1"/>
</dbReference>
<evidence type="ECO:0000256" key="3">
    <source>
        <dbReference type="ARBA" id="ARBA00022475"/>
    </source>
</evidence>
<dbReference type="EMBL" id="JQ231021">
    <property type="protein sequence ID" value="AFC34076.1"/>
    <property type="molecule type" value="mRNA"/>
</dbReference>
<protein>
    <recommendedName>
        <fullName evidence="9">Innexin</fullName>
    </recommendedName>
</protein>
<reference evidence="10" key="1">
    <citation type="journal article" date="2012" name="Dev. Genes Evol.">
        <title>The medicinal leech genome encodes 21 innexin genes: different combinations are expressed by identified central neurons.</title>
        <authorList>
            <person name="Kandarian B."/>
            <person name="Sethi J."/>
            <person name="Wu A."/>
            <person name="Baker M."/>
            <person name="Yazdani N."/>
            <person name="Kym E."/>
            <person name="Sanchez A."/>
            <person name="Edsall L."/>
            <person name="Gaasterland T."/>
            <person name="Macagno E."/>
        </authorList>
    </citation>
    <scope>NUCLEOTIDE SEQUENCE</scope>
</reference>
<dbReference type="AlphaFoldDB" id="H9C4R5"/>
<comment type="function">
    <text evidence="9">Structural component of the gap junctions.</text>
</comment>
<comment type="similarity">
    <text evidence="9">Belongs to the pannexin family.</text>
</comment>
<keyword evidence="7 9" id="KW-0472">Membrane</keyword>
<dbReference type="GO" id="GO:0005921">
    <property type="term" value="C:gap junction"/>
    <property type="evidence" value="ECO:0007669"/>
    <property type="project" value="UniProtKB-UniRule"/>
</dbReference>
<feature type="transmembrane region" description="Helical" evidence="9">
    <location>
        <begin position="286"/>
        <end position="310"/>
    </location>
</feature>
<evidence type="ECO:0000256" key="4">
    <source>
        <dbReference type="ARBA" id="ARBA00022692"/>
    </source>
</evidence>
<keyword evidence="4 9" id="KW-0812">Transmembrane</keyword>
<gene>
    <name evidence="9" type="primary">inx</name>
</gene>
<accession>H9C4R5</accession>
<evidence type="ECO:0000313" key="10">
    <source>
        <dbReference type="EMBL" id="AFC34076.1"/>
    </source>
</evidence>
<feature type="transmembrane region" description="Helical" evidence="9">
    <location>
        <begin position="31"/>
        <end position="49"/>
    </location>
</feature>
<dbReference type="PANTHER" id="PTHR11893">
    <property type="entry name" value="INNEXIN"/>
    <property type="match status" value="1"/>
</dbReference>
<dbReference type="PANTHER" id="PTHR11893:SF36">
    <property type="entry name" value="INNEXIN-5"/>
    <property type="match status" value="1"/>
</dbReference>
<sequence>MMLEGMFTAISKVFKSTRNDDDLIDRMNHQYSVIFLFLFTVIISTSQYVGDPIHCWTPGHFTSNHNDYTNRVCWISYTYSIPRNTVVGQSDMKSVINYYQWVPLVMLLQAFLFYLPCLMWRVFSERSGININNLVEAADTIQNALYPERRDKTIKYMIRHLDHYLDYQREYQGGCCGGVRRFLARKMCLICGNRQGNYLLTLYLITKVLYLVNLFSQLFMLNAFLGSDYHLYGFEVLRDLFTGRSLKPSIRFPLTTLCDFQIHAIGNTHNHTVQCVLPINFFNEKIYLFLWFWMVLVAAATAISLVRWIWLLGFRYTRIRYVRKHLKVMGKLNKDSDRDRKLSRKFAQMYLRQDGVFVLKLVAKNSTDLVVADIVSALWDNYKNKPMIGARGQDDLEIDDTGEMT</sequence>
<comment type="subcellular location">
    <subcellularLocation>
        <location evidence="1 9">Cell membrane</location>
        <topology evidence="1 9">Multi-pass membrane protein</topology>
    </subcellularLocation>
</comment>
<evidence type="ECO:0000256" key="9">
    <source>
        <dbReference type="RuleBase" id="RU010713"/>
    </source>
</evidence>
<organism evidence="10">
    <name type="scientific">Hirudo verbana</name>
    <dbReference type="NCBI Taxonomy" id="311461"/>
    <lineage>
        <taxon>Eukaryota</taxon>
        <taxon>Metazoa</taxon>
        <taxon>Spiralia</taxon>
        <taxon>Lophotrochozoa</taxon>
        <taxon>Annelida</taxon>
        <taxon>Clitellata</taxon>
        <taxon>Hirudinea</taxon>
        <taxon>Hirudinida</taxon>
        <taxon>Hirudiniformes</taxon>
        <taxon>Hirudinidae</taxon>
        <taxon>Hirudo</taxon>
    </lineage>
</organism>
<proteinExistence type="evidence at transcript level"/>
<keyword evidence="8 9" id="KW-0407">Ion channel</keyword>
<evidence type="ECO:0000256" key="6">
    <source>
        <dbReference type="ARBA" id="ARBA00023065"/>
    </source>
</evidence>
<feature type="transmembrane region" description="Helical" evidence="9">
    <location>
        <begin position="101"/>
        <end position="123"/>
    </location>
</feature>
<keyword evidence="2 9" id="KW-0813">Transport</keyword>
<feature type="transmembrane region" description="Helical" evidence="9">
    <location>
        <begin position="202"/>
        <end position="225"/>
    </location>
</feature>